<evidence type="ECO:0000313" key="2">
    <source>
        <dbReference type="Proteomes" id="UP001320876"/>
    </source>
</evidence>
<keyword evidence="2" id="KW-1185">Reference proteome</keyword>
<reference evidence="1 2" key="1">
    <citation type="submission" date="2022-10" db="EMBL/GenBank/DDBJ databases">
        <title>Luteolibacter arcticus strain CCTCC AB 2014275, whole genome shotgun sequencing project.</title>
        <authorList>
            <person name="Zhao G."/>
            <person name="Shen L."/>
        </authorList>
    </citation>
    <scope>NUCLEOTIDE SEQUENCE [LARGE SCALE GENOMIC DNA]</scope>
    <source>
        <strain evidence="1 2">CCTCC AB 2014275</strain>
    </source>
</reference>
<accession>A0ABT3GGS5</accession>
<evidence type="ECO:0000313" key="1">
    <source>
        <dbReference type="EMBL" id="MCW1922816.1"/>
    </source>
</evidence>
<protein>
    <recommendedName>
        <fullName evidence="3">SGNH domain-containing protein</fullName>
    </recommendedName>
</protein>
<dbReference type="EMBL" id="JAPDDT010000003">
    <property type="protein sequence ID" value="MCW1922816.1"/>
    <property type="molecule type" value="Genomic_DNA"/>
</dbReference>
<gene>
    <name evidence="1" type="ORF">OKA05_09665</name>
</gene>
<dbReference type="Proteomes" id="UP001320876">
    <property type="component" value="Unassembled WGS sequence"/>
</dbReference>
<sequence>MNSALPVNHCQPALDPYNAPMRHVLLALFALISFASFASAEHVIVTGGPALRNWENLRVPQDQHDRWWANFVRASTLRMVEIRKAYGEGASIIWMVYRPGYQDRGREDRQPYTTWIGDLARKRNVSLVWIDSGPSLISSLNSRPRGSVQTFDYFGHSNRHCFMLDYSGHIMAACTAWLHERDLGKIRGGIFAKDAYCKSWGCHTAESMSKVWKSNVGTKLEGAMGKTDYTVVGKGQLPIGEGWVR</sequence>
<evidence type="ECO:0008006" key="3">
    <source>
        <dbReference type="Google" id="ProtNLM"/>
    </source>
</evidence>
<proteinExistence type="predicted"/>
<comment type="caution">
    <text evidence="1">The sequence shown here is derived from an EMBL/GenBank/DDBJ whole genome shotgun (WGS) entry which is preliminary data.</text>
</comment>
<dbReference type="RefSeq" id="WP_264486923.1">
    <property type="nucleotide sequence ID" value="NZ_JAPDDT010000003.1"/>
</dbReference>
<name>A0ABT3GGS5_9BACT</name>
<organism evidence="1 2">
    <name type="scientific">Luteolibacter arcticus</name>
    <dbReference type="NCBI Taxonomy" id="1581411"/>
    <lineage>
        <taxon>Bacteria</taxon>
        <taxon>Pseudomonadati</taxon>
        <taxon>Verrucomicrobiota</taxon>
        <taxon>Verrucomicrobiia</taxon>
        <taxon>Verrucomicrobiales</taxon>
        <taxon>Verrucomicrobiaceae</taxon>
        <taxon>Luteolibacter</taxon>
    </lineage>
</organism>